<evidence type="ECO:0000313" key="4">
    <source>
        <dbReference type="Proteomes" id="UP001221208"/>
    </source>
</evidence>
<feature type="domain" description="DUF2059" evidence="2">
    <location>
        <begin position="113"/>
        <end position="142"/>
    </location>
</feature>
<name>A0ABT5K3R2_9BURK</name>
<protein>
    <submittedName>
        <fullName evidence="3">DUF2059 domain-containing protein</fullName>
    </submittedName>
</protein>
<sequence>MHKLLKVGIFLFSSLTCVASHAETPAADMDQASKNYVKALDLGKNWPTMIEDASVSGAEIVKNSALEGIDENLTMTDDQRRKARVLVVEMAPQISEEIRNFQRSIVIPTLVNEMMEASYQKYYSAQEIQDMADFYGSPTFQKRRIVNDEIAAESKRSGASPDSLEAQYAARFTPQEKQFMDDFVNSATAKKMQQVGAKVDAAMRKFLQQRIMSDVQTIVNKYGKILADRIREQQ</sequence>
<dbReference type="EMBL" id="JAQQXR010000007">
    <property type="protein sequence ID" value="MDC8759559.1"/>
    <property type="molecule type" value="Genomic_DNA"/>
</dbReference>
<evidence type="ECO:0000259" key="2">
    <source>
        <dbReference type="Pfam" id="PF09832"/>
    </source>
</evidence>
<feature type="chain" id="PRO_5045447680" evidence="1">
    <location>
        <begin position="23"/>
        <end position="234"/>
    </location>
</feature>
<evidence type="ECO:0000256" key="1">
    <source>
        <dbReference type="SAM" id="SignalP"/>
    </source>
</evidence>
<dbReference type="Proteomes" id="UP001221208">
    <property type="component" value="Unassembled WGS sequence"/>
</dbReference>
<reference evidence="3 4" key="1">
    <citation type="submission" date="2022-10" db="EMBL/GenBank/DDBJ databases">
        <title>Janthinobacterium sp. hw3 Genome sequencing.</title>
        <authorList>
            <person name="Park S."/>
        </authorList>
    </citation>
    <scope>NUCLEOTIDE SEQUENCE [LARGE SCALE GENOMIC DNA]</scope>
    <source>
        <strain evidence="4">hw3</strain>
    </source>
</reference>
<keyword evidence="4" id="KW-1185">Reference proteome</keyword>
<dbReference type="RefSeq" id="WP_273672792.1">
    <property type="nucleotide sequence ID" value="NZ_JAQQXR010000007.1"/>
</dbReference>
<accession>A0ABT5K3R2</accession>
<gene>
    <name evidence="3" type="ORF">OIK44_18405</name>
</gene>
<dbReference type="InterPro" id="IPR018637">
    <property type="entry name" value="DUF2059"/>
</dbReference>
<proteinExistence type="predicted"/>
<feature type="signal peptide" evidence="1">
    <location>
        <begin position="1"/>
        <end position="22"/>
    </location>
</feature>
<organism evidence="3 4">
    <name type="scientific">Janthinobacterium fluminis</name>
    <dbReference type="NCBI Taxonomy" id="2987524"/>
    <lineage>
        <taxon>Bacteria</taxon>
        <taxon>Pseudomonadati</taxon>
        <taxon>Pseudomonadota</taxon>
        <taxon>Betaproteobacteria</taxon>
        <taxon>Burkholderiales</taxon>
        <taxon>Oxalobacteraceae</taxon>
        <taxon>Janthinobacterium</taxon>
    </lineage>
</organism>
<dbReference type="Pfam" id="PF09832">
    <property type="entry name" value="DUF2059"/>
    <property type="match status" value="1"/>
</dbReference>
<evidence type="ECO:0000313" key="3">
    <source>
        <dbReference type="EMBL" id="MDC8759559.1"/>
    </source>
</evidence>
<comment type="caution">
    <text evidence="3">The sequence shown here is derived from an EMBL/GenBank/DDBJ whole genome shotgun (WGS) entry which is preliminary data.</text>
</comment>
<keyword evidence="1" id="KW-0732">Signal</keyword>